<accession>A0A4U8T2Y3</accession>
<keyword evidence="3" id="KW-1185">Reference proteome</keyword>
<keyword evidence="1" id="KW-0472">Membrane</keyword>
<dbReference type="EMBL" id="JRPE02000001">
    <property type="protein sequence ID" value="TLD93805.1"/>
    <property type="molecule type" value="Genomic_DNA"/>
</dbReference>
<comment type="caution">
    <text evidence="2">The sequence shown here is derived from an EMBL/GenBank/DDBJ whole genome shotgun (WGS) entry which is preliminary data.</text>
</comment>
<evidence type="ECO:0000313" key="2">
    <source>
        <dbReference type="EMBL" id="TLD93805.1"/>
    </source>
</evidence>
<dbReference type="Proteomes" id="UP000029921">
    <property type="component" value="Unassembled WGS sequence"/>
</dbReference>
<dbReference type="RefSeq" id="WP_034587078.1">
    <property type="nucleotide sequence ID" value="NZ_JRPE02000001.1"/>
</dbReference>
<evidence type="ECO:0000313" key="3">
    <source>
        <dbReference type="Proteomes" id="UP000029921"/>
    </source>
</evidence>
<name>A0A4U8T2Y3_9HELI</name>
<evidence type="ECO:0000256" key="1">
    <source>
        <dbReference type="SAM" id="Phobius"/>
    </source>
</evidence>
<reference evidence="2 3" key="1">
    <citation type="journal article" date="2014" name="Genome Announc.">
        <title>Draft genome sequences of eight enterohepatic helicobacter species isolated from both laboratory and wild rodents.</title>
        <authorList>
            <person name="Sheh A."/>
            <person name="Shen Z."/>
            <person name="Fox J.G."/>
        </authorList>
    </citation>
    <scope>NUCLEOTIDE SEQUENCE [LARGE SCALE GENOMIC DNA]</scope>
    <source>
        <strain evidence="2 3">MIT 96-1001</strain>
    </source>
</reference>
<gene>
    <name evidence="2" type="ORF">LS74_000170</name>
</gene>
<keyword evidence="1" id="KW-0812">Transmembrane</keyword>
<keyword evidence="1" id="KW-1133">Transmembrane helix</keyword>
<dbReference type="AlphaFoldDB" id="A0A4U8T2Y3"/>
<protein>
    <submittedName>
        <fullName evidence="2">Uncharacterized protein</fullName>
    </submittedName>
</protein>
<feature type="transmembrane region" description="Helical" evidence="1">
    <location>
        <begin position="20"/>
        <end position="43"/>
    </location>
</feature>
<proteinExistence type="predicted"/>
<organism evidence="2 3">
    <name type="scientific">Helicobacter magdeburgensis</name>
    <dbReference type="NCBI Taxonomy" id="471858"/>
    <lineage>
        <taxon>Bacteria</taxon>
        <taxon>Pseudomonadati</taxon>
        <taxon>Campylobacterota</taxon>
        <taxon>Epsilonproteobacteria</taxon>
        <taxon>Campylobacterales</taxon>
        <taxon>Helicobacteraceae</taxon>
        <taxon>Helicobacter</taxon>
    </lineage>
</organism>
<sequence length="105" mass="11892">MIKLKTIAKRVNGRILANTFSILGHIIGFVFVVMLVSFAYYIVMPNQSDVGLGAYQSIIDSYDNKLKKVDDFLEKLSLQDEIISLEKELYSINNENQTLTDSKAK</sequence>